<dbReference type="PANTHER" id="PTHR33510">
    <property type="entry name" value="PROTEIN TIC 20-II, CHLOROPLASTIC"/>
    <property type="match status" value="1"/>
</dbReference>
<proteinExistence type="inferred from homology"/>
<keyword evidence="7" id="KW-0150">Chloroplast</keyword>
<keyword evidence="3 7" id="KW-0812">Transmembrane</keyword>
<dbReference type="AlphaFoldDB" id="A0AAV5JK54"/>
<evidence type="ECO:0000256" key="1">
    <source>
        <dbReference type="ARBA" id="ARBA00004478"/>
    </source>
</evidence>
<keyword evidence="5 7" id="KW-1133">Transmembrane helix</keyword>
<dbReference type="Pfam" id="PF16166">
    <property type="entry name" value="TIC20"/>
    <property type="match status" value="1"/>
</dbReference>
<protein>
    <recommendedName>
        <fullName evidence="7">Protein TIC 20</fullName>
    </recommendedName>
</protein>
<sequence>MDSCRSLPKPYTFAPLGFSPAAASLRHKDVILKRGGRIYLTQKPPVLACKSNMQPNLMFSSKSTQGAHQQLHCLLSPGKHVMQLAPTSSQFLGREQAGVSHISTALHPQRTPLMPPKAVYNDIFKFRYPVITEKPAWWWRTLACVPYLLALQISDAGYYIHPFLKHFEVLEELVFFVPGAVKRLPSWFIMVYFYFAYIGIVKNENWPHYLRFHFMMGMLLETAFQIFCYSCNFFPLIHYNGRYGMHFGAAIGFIFIFTLLYCVRYALTGNYAEIPFISDAAYIHTLFNIGSFQRPF</sequence>
<keyword evidence="4" id="KW-1001">Plastid inner membrane</keyword>
<evidence type="ECO:0000256" key="3">
    <source>
        <dbReference type="ARBA" id="ARBA00022692"/>
    </source>
</evidence>
<comment type="similarity">
    <text evidence="2 7">Belongs to the Tic20 family.</text>
</comment>
<feature type="transmembrane region" description="Helical" evidence="7">
    <location>
        <begin position="180"/>
        <end position="200"/>
    </location>
</feature>
<dbReference type="InterPro" id="IPR005691">
    <property type="entry name" value="Tic20"/>
</dbReference>
<dbReference type="PANTHER" id="PTHR33510:SF12">
    <property type="entry name" value="PROTEIN TIC 20-IV, CHLOROPLASTIC"/>
    <property type="match status" value="1"/>
</dbReference>
<keyword evidence="9" id="KW-1185">Reference proteome</keyword>
<evidence type="ECO:0000256" key="2">
    <source>
        <dbReference type="ARBA" id="ARBA00009596"/>
    </source>
</evidence>
<comment type="caution">
    <text evidence="8">The sequence shown here is derived from an EMBL/GenBank/DDBJ whole genome shotgun (WGS) entry which is preliminary data.</text>
</comment>
<gene>
    <name evidence="8" type="ORF">SLEP1_g22600</name>
</gene>
<dbReference type="Proteomes" id="UP001054252">
    <property type="component" value="Unassembled WGS sequence"/>
</dbReference>
<reference evidence="8 9" key="1">
    <citation type="journal article" date="2021" name="Commun. Biol.">
        <title>The genome of Shorea leprosula (Dipterocarpaceae) highlights the ecological relevance of drought in aseasonal tropical rainforests.</title>
        <authorList>
            <person name="Ng K.K.S."/>
            <person name="Kobayashi M.J."/>
            <person name="Fawcett J.A."/>
            <person name="Hatakeyama M."/>
            <person name="Paape T."/>
            <person name="Ng C.H."/>
            <person name="Ang C.C."/>
            <person name="Tnah L.H."/>
            <person name="Lee C.T."/>
            <person name="Nishiyama T."/>
            <person name="Sese J."/>
            <person name="O'Brien M.J."/>
            <person name="Copetti D."/>
            <person name="Mohd Noor M.I."/>
            <person name="Ong R.C."/>
            <person name="Putra M."/>
            <person name="Sireger I.Z."/>
            <person name="Indrioko S."/>
            <person name="Kosugi Y."/>
            <person name="Izuno A."/>
            <person name="Isagi Y."/>
            <person name="Lee S.L."/>
            <person name="Shimizu K.K."/>
        </authorList>
    </citation>
    <scope>NUCLEOTIDE SEQUENCE [LARGE SCALE GENOMIC DNA]</scope>
    <source>
        <strain evidence="8">214</strain>
    </source>
</reference>
<keyword evidence="6 7" id="KW-0472">Membrane</keyword>
<dbReference type="EMBL" id="BPVZ01000034">
    <property type="protein sequence ID" value="GKV11336.1"/>
    <property type="molecule type" value="Genomic_DNA"/>
</dbReference>
<comment type="function">
    <text evidence="7">Involved in protein precursor import into chloroplasts.</text>
</comment>
<keyword evidence="7" id="KW-0934">Plastid</keyword>
<organism evidence="8 9">
    <name type="scientific">Rubroshorea leprosula</name>
    <dbReference type="NCBI Taxonomy" id="152421"/>
    <lineage>
        <taxon>Eukaryota</taxon>
        <taxon>Viridiplantae</taxon>
        <taxon>Streptophyta</taxon>
        <taxon>Embryophyta</taxon>
        <taxon>Tracheophyta</taxon>
        <taxon>Spermatophyta</taxon>
        <taxon>Magnoliopsida</taxon>
        <taxon>eudicotyledons</taxon>
        <taxon>Gunneridae</taxon>
        <taxon>Pentapetalae</taxon>
        <taxon>rosids</taxon>
        <taxon>malvids</taxon>
        <taxon>Malvales</taxon>
        <taxon>Dipterocarpaceae</taxon>
        <taxon>Rubroshorea</taxon>
    </lineage>
</organism>
<evidence type="ECO:0000256" key="4">
    <source>
        <dbReference type="ARBA" id="ARBA00022780"/>
    </source>
</evidence>
<evidence type="ECO:0000256" key="7">
    <source>
        <dbReference type="RuleBase" id="RU367003"/>
    </source>
</evidence>
<evidence type="ECO:0000313" key="8">
    <source>
        <dbReference type="EMBL" id="GKV11336.1"/>
    </source>
</evidence>
<evidence type="ECO:0000313" key="9">
    <source>
        <dbReference type="Proteomes" id="UP001054252"/>
    </source>
</evidence>
<comment type="subcellular location">
    <subcellularLocation>
        <location evidence="1">Plastid</location>
        <location evidence="1">Chloroplast inner membrane</location>
        <topology evidence="1">Multi-pass membrane protein</topology>
    </subcellularLocation>
    <subcellularLocation>
        <location evidence="7">Plastid</location>
        <location evidence="7">Chloroplast membrane</location>
        <topology evidence="7">Multi-pass membrane protein</topology>
    </subcellularLocation>
</comment>
<dbReference type="GO" id="GO:0009706">
    <property type="term" value="C:chloroplast inner membrane"/>
    <property type="evidence" value="ECO:0007669"/>
    <property type="project" value="UniProtKB-SubCell"/>
</dbReference>
<name>A0AAV5JK54_9ROSI</name>
<evidence type="ECO:0000256" key="5">
    <source>
        <dbReference type="ARBA" id="ARBA00022989"/>
    </source>
</evidence>
<feature type="transmembrane region" description="Helical" evidence="7">
    <location>
        <begin position="212"/>
        <end position="237"/>
    </location>
</feature>
<accession>A0AAV5JK54</accession>
<feature type="transmembrane region" description="Helical" evidence="7">
    <location>
        <begin position="243"/>
        <end position="263"/>
    </location>
</feature>
<evidence type="ECO:0000256" key="6">
    <source>
        <dbReference type="ARBA" id="ARBA00023136"/>
    </source>
</evidence>
<comment type="caution">
    <text evidence="7">Lacks conserved residue(s) required for the propagation of feature annotation.</text>
</comment>